<accession>A0A6C0P532</accession>
<name>A0A6C0P532_9BACL</name>
<gene>
    <name evidence="1" type="ORF">GZH47_24000</name>
</gene>
<dbReference type="EMBL" id="CP048286">
    <property type="protein sequence ID" value="QHW33555.1"/>
    <property type="molecule type" value="Genomic_DNA"/>
</dbReference>
<dbReference type="RefSeq" id="WP_162643553.1">
    <property type="nucleotide sequence ID" value="NZ_CP048286.1"/>
</dbReference>
<evidence type="ECO:0000313" key="1">
    <source>
        <dbReference type="EMBL" id="QHW33555.1"/>
    </source>
</evidence>
<organism evidence="1 2">
    <name type="scientific">Paenibacillus rhizovicinus</name>
    <dbReference type="NCBI Taxonomy" id="2704463"/>
    <lineage>
        <taxon>Bacteria</taxon>
        <taxon>Bacillati</taxon>
        <taxon>Bacillota</taxon>
        <taxon>Bacilli</taxon>
        <taxon>Bacillales</taxon>
        <taxon>Paenibacillaceae</taxon>
        <taxon>Paenibacillus</taxon>
    </lineage>
</organism>
<evidence type="ECO:0000313" key="2">
    <source>
        <dbReference type="Proteomes" id="UP000479114"/>
    </source>
</evidence>
<sequence>MIESSDLSIVSVKLSPSKTGAQFVIVYKSKESRYMDVFNPPNGNRLLKYQDKIANPVNGQATFTFNQKEVATLLDVGLVAFKFGNKSDFLFVTSSDIAVILNNKA</sequence>
<dbReference type="Proteomes" id="UP000479114">
    <property type="component" value="Chromosome"/>
</dbReference>
<keyword evidence="2" id="KW-1185">Reference proteome</keyword>
<protein>
    <submittedName>
        <fullName evidence="1">Uncharacterized protein</fullName>
    </submittedName>
</protein>
<proteinExistence type="predicted"/>
<dbReference type="KEGG" id="prz:GZH47_24000"/>
<dbReference type="AlphaFoldDB" id="A0A6C0P532"/>
<reference evidence="1 2" key="1">
    <citation type="submission" date="2020-02" db="EMBL/GenBank/DDBJ databases">
        <title>Paenibacillus sp. nov., isolated from rhizosphere soil of tomato.</title>
        <authorList>
            <person name="Weon H.-Y."/>
            <person name="Lee S.A."/>
        </authorList>
    </citation>
    <scope>NUCLEOTIDE SEQUENCE [LARGE SCALE GENOMIC DNA]</scope>
    <source>
        <strain evidence="1 2">14171R-81</strain>
    </source>
</reference>